<evidence type="ECO:0000313" key="2">
    <source>
        <dbReference type="EMBL" id="GEP45668.1"/>
    </source>
</evidence>
<feature type="chain" id="PRO_5021920197" evidence="1">
    <location>
        <begin position="21"/>
        <end position="146"/>
    </location>
</feature>
<dbReference type="EMBL" id="BKAG01000055">
    <property type="protein sequence ID" value="GEP45668.1"/>
    <property type="molecule type" value="Genomic_DNA"/>
</dbReference>
<reference evidence="2 3" key="1">
    <citation type="submission" date="2019-07" db="EMBL/GenBank/DDBJ databases">
        <title>Whole genome shotgun sequence of Brevifollis gellanilyticus NBRC 108608.</title>
        <authorList>
            <person name="Hosoyama A."/>
            <person name="Uohara A."/>
            <person name="Ohji S."/>
            <person name="Ichikawa N."/>
        </authorList>
    </citation>
    <scope>NUCLEOTIDE SEQUENCE [LARGE SCALE GENOMIC DNA]</scope>
    <source>
        <strain evidence="2 3">NBRC 108608</strain>
    </source>
</reference>
<keyword evidence="1" id="KW-0732">Signal</keyword>
<organism evidence="2 3">
    <name type="scientific">Brevifollis gellanilyticus</name>
    <dbReference type="NCBI Taxonomy" id="748831"/>
    <lineage>
        <taxon>Bacteria</taxon>
        <taxon>Pseudomonadati</taxon>
        <taxon>Verrucomicrobiota</taxon>
        <taxon>Verrucomicrobiia</taxon>
        <taxon>Verrucomicrobiales</taxon>
        <taxon>Verrucomicrobiaceae</taxon>
    </lineage>
</organism>
<protein>
    <submittedName>
        <fullName evidence="2">Uncharacterized protein</fullName>
    </submittedName>
</protein>
<sequence>MTLAQRLACLLLPLLLMSCAGVRPQPILSKTLTFTAADFGPAEMSAPLIGPGSQDRQVLVVHRHQSGNPAVQIFAPQAIKHLNRSVKSLPRDGTHTALRARLIRTRTLILDFYNQRRTAFQSVPPYNARNGYLSRQMLMPGIGTTL</sequence>
<dbReference type="PROSITE" id="PS51257">
    <property type="entry name" value="PROKAR_LIPOPROTEIN"/>
    <property type="match status" value="1"/>
</dbReference>
<feature type="signal peptide" evidence="1">
    <location>
        <begin position="1"/>
        <end position="20"/>
    </location>
</feature>
<dbReference type="AlphaFoldDB" id="A0A512MG14"/>
<accession>A0A512MG14</accession>
<evidence type="ECO:0000313" key="3">
    <source>
        <dbReference type="Proteomes" id="UP000321577"/>
    </source>
</evidence>
<evidence type="ECO:0000256" key="1">
    <source>
        <dbReference type="SAM" id="SignalP"/>
    </source>
</evidence>
<dbReference type="RefSeq" id="WP_146854779.1">
    <property type="nucleotide sequence ID" value="NZ_BKAG01000055.1"/>
</dbReference>
<comment type="caution">
    <text evidence="2">The sequence shown here is derived from an EMBL/GenBank/DDBJ whole genome shotgun (WGS) entry which is preliminary data.</text>
</comment>
<gene>
    <name evidence="2" type="ORF">BGE01nite_49590</name>
</gene>
<keyword evidence="3" id="KW-1185">Reference proteome</keyword>
<dbReference type="Proteomes" id="UP000321577">
    <property type="component" value="Unassembled WGS sequence"/>
</dbReference>
<proteinExistence type="predicted"/>
<name>A0A512MG14_9BACT</name>